<dbReference type="Proteomes" id="UP000004995">
    <property type="component" value="Unassembled WGS sequence"/>
</dbReference>
<accession>K3Z2X4</accession>
<dbReference type="Gramene" id="KQK85724">
    <property type="protein sequence ID" value="KQK85724"/>
    <property type="gene ID" value="SETIT_020892mg"/>
</dbReference>
<protein>
    <submittedName>
        <fullName evidence="1">Uncharacterized protein</fullName>
    </submittedName>
</protein>
<name>K3Z2X4_SETIT</name>
<dbReference type="HOGENOM" id="CLU_2350694_0_0_1"/>
<reference evidence="2" key="1">
    <citation type="journal article" date="2012" name="Nat. Biotechnol.">
        <title>Reference genome sequence of the model plant Setaria.</title>
        <authorList>
            <person name="Bennetzen J.L."/>
            <person name="Schmutz J."/>
            <person name="Wang H."/>
            <person name="Percifield R."/>
            <person name="Hawkins J."/>
            <person name="Pontaroli A.C."/>
            <person name="Estep M."/>
            <person name="Feng L."/>
            <person name="Vaughn J.N."/>
            <person name="Grimwood J."/>
            <person name="Jenkins J."/>
            <person name="Barry K."/>
            <person name="Lindquist E."/>
            <person name="Hellsten U."/>
            <person name="Deshpande S."/>
            <person name="Wang X."/>
            <person name="Wu X."/>
            <person name="Mitros T."/>
            <person name="Triplett J."/>
            <person name="Yang X."/>
            <person name="Ye C.Y."/>
            <person name="Mauro-Herrera M."/>
            <person name="Wang L."/>
            <person name="Li P."/>
            <person name="Sharma M."/>
            <person name="Sharma R."/>
            <person name="Ronald P.C."/>
            <person name="Panaud O."/>
            <person name="Kellogg E.A."/>
            <person name="Brutnell T.P."/>
            <person name="Doust A.N."/>
            <person name="Tuskan G.A."/>
            <person name="Rokhsar D."/>
            <person name="Devos K.M."/>
        </authorList>
    </citation>
    <scope>NUCLEOTIDE SEQUENCE [LARGE SCALE GENOMIC DNA]</scope>
    <source>
        <strain evidence="2">cv. Yugu1</strain>
    </source>
</reference>
<dbReference type="InParanoid" id="K3Z2X4"/>
<reference evidence="1" key="2">
    <citation type="submission" date="2018-08" db="UniProtKB">
        <authorList>
            <consortium name="EnsemblPlants"/>
        </authorList>
    </citation>
    <scope>IDENTIFICATION</scope>
    <source>
        <strain evidence="1">Yugu1</strain>
    </source>
</reference>
<evidence type="ECO:0000313" key="2">
    <source>
        <dbReference type="Proteomes" id="UP000004995"/>
    </source>
</evidence>
<proteinExistence type="predicted"/>
<sequence length="97" mass="11294">MDSVLYIREEGNQKRKKTSSSFFYHLEPCEMKVSCTVLHERKKRGILFSTLTPHSSRCFSFCYFESSCFSFSHANSRYSFLFLIKRMASSSGNPSYS</sequence>
<keyword evidence="2" id="KW-1185">Reference proteome</keyword>
<dbReference type="EnsemblPlants" id="KQK85724">
    <property type="protein sequence ID" value="KQK85724"/>
    <property type="gene ID" value="SETIT_020892mg"/>
</dbReference>
<dbReference type="eggNOG" id="ENOG502R6BA">
    <property type="taxonomic scope" value="Eukaryota"/>
</dbReference>
<organism evidence="1 2">
    <name type="scientific">Setaria italica</name>
    <name type="common">Foxtail millet</name>
    <name type="synonym">Panicum italicum</name>
    <dbReference type="NCBI Taxonomy" id="4555"/>
    <lineage>
        <taxon>Eukaryota</taxon>
        <taxon>Viridiplantae</taxon>
        <taxon>Streptophyta</taxon>
        <taxon>Embryophyta</taxon>
        <taxon>Tracheophyta</taxon>
        <taxon>Spermatophyta</taxon>
        <taxon>Magnoliopsida</taxon>
        <taxon>Liliopsida</taxon>
        <taxon>Poales</taxon>
        <taxon>Poaceae</taxon>
        <taxon>PACMAD clade</taxon>
        <taxon>Panicoideae</taxon>
        <taxon>Panicodae</taxon>
        <taxon>Paniceae</taxon>
        <taxon>Cenchrinae</taxon>
        <taxon>Setaria</taxon>
    </lineage>
</organism>
<dbReference type="AlphaFoldDB" id="K3Z2X4"/>
<evidence type="ECO:0000313" key="1">
    <source>
        <dbReference type="EnsemblPlants" id="KQK85724"/>
    </source>
</evidence>